<dbReference type="GO" id="GO:0005524">
    <property type="term" value="F:ATP binding"/>
    <property type="evidence" value="ECO:0007669"/>
    <property type="project" value="InterPro"/>
</dbReference>
<dbReference type="InterPro" id="IPR052381">
    <property type="entry name" value="AAA_domain_protein"/>
</dbReference>
<dbReference type="SUPFAM" id="SSF52540">
    <property type="entry name" value="P-loop containing nucleoside triphosphate hydrolases"/>
    <property type="match status" value="2"/>
</dbReference>
<sequence length="522" mass="58952">MKVQENSALLKPTRLRSITMKEELSTLIKAQYPLIHLITPEEERAEQAVSRIVQDNTEHRRVFVWTVTHGIVEYGQSRQMTQHNTVSPEAALEWVVRQKEPAIYVFKDLHPFLDGAVVTRWLRDAIAAFKGTEKLIILMSPIQQVPIELEKEVVVLDYPLPDLTELNQVLSSQLQKGKNRRLDTEAREKLLKAALGLTKDEAEKVYRKAQVKAGRLTEEEVEIVLSEKKQLIRRNGILDYIEEDETLSAVGGLEELKLWLRQRSNAFTERAREYGLPQPKGMLILGVPGCGKSLIAKTTSRLWGLPLLRLDMGRVYDGSMVGRSEANLRNALKTAESISPVILFIDELDKAFAGGAGSGDSDGGTSGRIFGSFLTWMQEKTSPVFVMATANRVERLPGEFLRKGRFDEIFFVDLPTPAERQDIFRIHLGKRRSDITRFDLEQLAKVSDGFSGAEIEQAIIAAMYDAFAQDREFTQLDIIAAIKATLPLSRTMTEQVTALRDWARQRARPASASVAEYQRLEF</sequence>
<gene>
    <name evidence="4" type="ORF">H1P_1660007</name>
</gene>
<reference evidence="4 5" key="1">
    <citation type="submission" date="2019-01" db="EMBL/GenBank/DDBJ databases">
        <authorList>
            <person name="Brito A."/>
        </authorList>
    </citation>
    <scope>NUCLEOTIDE SEQUENCE [LARGE SCALE GENOMIC DNA]</scope>
    <source>
        <strain evidence="4">1</strain>
    </source>
</reference>
<dbReference type="PANTHER" id="PTHR42960:SF2">
    <property type="entry name" value="CELL DIVISION CYCLE PROTEIN"/>
    <property type="match status" value="1"/>
</dbReference>
<evidence type="ECO:0000256" key="2">
    <source>
        <dbReference type="ARBA" id="ARBA00040480"/>
    </source>
</evidence>
<evidence type="ECO:0000313" key="5">
    <source>
        <dbReference type="Proteomes" id="UP000320055"/>
    </source>
</evidence>
<dbReference type="Pfam" id="PF00004">
    <property type="entry name" value="AAA"/>
    <property type="match status" value="1"/>
</dbReference>
<dbReference type="AlphaFoldDB" id="A0A563VN18"/>
<comment type="similarity">
    <text evidence="1">Belongs to the AAA ATPase family. Highly divergent.</text>
</comment>
<dbReference type="Gene3D" id="3.40.50.300">
    <property type="entry name" value="P-loop containing nucleotide triphosphate hydrolases"/>
    <property type="match status" value="1"/>
</dbReference>
<organism evidence="4 5">
    <name type="scientific">Hyella patelloides LEGE 07179</name>
    <dbReference type="NCBI Taxonomy" id="945734"/>
    <lineage>
        <taxon>Bacteria</taxon>
        <taxon>Bacillati</taxon>
        <taxon>Cyanobacteriota</taxon>
        <taxon>Cyanophyceae</taxon>
        <taxon>Pleurocapsales</taxon>
        <taxon>Hyellaceae</taxon>
        <taxon>Hyella</taxon>
    </lineage>
</organism>
<evidence type="ECO:0000259" key="3">
    <source>
        <dbReference type="SMART" id="SM00382"/>
    </source>
</evidence>
<dbReference type="Gene3D" id="1.10.8.60">
    <property type="match status" value="1"/>
</dbReference>
<accession>A0A563VN18</accession>
<name>A0A563VN18_9CYAN</name>
<dbReference type="PANTHER" id="PTHR42960">
    <property type="entry name" value="YCF46 PROTEIN"/>
    <property type="match status" value="1"/>
</dbReference>
<dbReference type="SMART" id="SM00382">
    <property type="entry name" value="AAA"/>
    <property type="match status" value="1"/>
</dbReference>
<keyword evidence="5" id="KW-1185">Reference proteome</keyword>
<feature type="domain" description="AAA+ ATPase" evidence="3">
    <location>
        <begin position="278"/>
        <end position="416"/>
    </location>
</feature>
<dbReference type="Pfam" id="PF17862">
    <property type="entry name" value="AAA_lid_3"/>
    <property type="match status" value="1"/>
</dbReference>
<dbReference type="GO" id="GO:0016887">
    <property type="term" value="F:ATP hydrolysis activity"/>
    <property type="evidence" value="ECO:0007669"/>
    <property type="project" value="InterPro"/>
</dbReference>
<dbReference type="InterPro" id="IPR003593">
    <property type="entry name" value="AAA+_ATPase"/>
</dbReference>
<protein>
    <recommendedName>
        <fullName evidence="2">Uncharacterized AAA domain-containing protein ycf46</fullName>
    </recommendedName>
</protein>
<dbReference type="EMBL" id="CAACVJ010000075">
    <property type="protein sequence ID" value="VEP12802.1"/>
    <property type="molecule type" value="Genomic_DNA"/>
</dbReference>
<proteinExistence type="inferred from homology"/>
<evidence type="ECO:0000256" key="1">
    <source>
        <dbReference type="ARBA" id="ARBA00038088"/>
    </source>
</evidence>
<dbReference type="InterPro" id="IPR003959">
    <property type="entry name" value="ATPase_AAA_core"/>
</dbReference>
<evidence type="ECO:0000313" key="4">
    <source>
        <dbReference type="EMBL" id="VEP12802.1"/>
    </source>
</evidence>
<dbReference type="Proteomes" id="UP000320055">
    <property type="component" value="Unassembled WGS sequence"/>
</dbReference>
<dbReference type="InterPro" id="IPR041569">
    <property type="entry name" value="AAA_lid_3"/>
</dbReference>
<dbReference type="InterPro" id="IPR027417">
    <property type="entry name" value="P-loop_NTPase"/>
</dbReference>